<reference evidence="2" key="1">
    <citation type="journal article" date="2019" name="Int. J. Syst. Evol. Microbiol.">
        <title>The Global Catalogue of Microorganisms (GCM) 10K type strain sequencing project: providing services to taxonomists for standard genome sequencing and annotation.</title>
        <authorList>
            <consortium name="The Broad Institute Genomics Platform"/>
            <consortium name="The Broad Institute Genome Sequencing Center for Infectious Disease"/>
            <person name="Wu L."/>
            <person name="Ma J."/>
        </authorList>
    </citation>
    <scope>NUCLEOTIDE SEQUENCE [LARGE SCALE GENOMIC DNA]</scope>
    <source>
        <strain evidence="2">CCUG 57942</strain>
    </source>
</reference>
<dbReference type="Proteomes" id="UP001597389">
    <property type="component" value="Unassembled WGS sequence"/>
</dbReference>
<dbReference type="RefSeq" id="WP_377178083.1">
    <property type="nucleotide sequence ID" value="NZ_JBHUJB010000037.1"/>
</dbReference>
<name>A0ABW4ZAZ9_9BACT</name>
<feature type="non-terminal residue" evidence="1">
    <location>
        <position position="1"/>
    </location>
</feature>
<evidence type="ECO:0000313" key="2">
    <source>
        <dbReference type="Proteomes" id="UP001597389"/>
    </source>
</evidence>
<accession>A0ABW4ZAZ9</accession>
<protein>
    <submittedName>
        <fullName evidence="1">Uncharacterized protein</fullName>
    </submittedName>
</protein>
<evidence type="ECO:0000313" key="1">
    <source>
        <dbReference type="EMBL" id="MFD2159154.1"/>
    </source>
</evidence>
<gene>
    <name evidence="1" type="ORF">ACFSW8_09620</name>
</gene>
<proteinExistence type="predicted"/>
<organism evidence="1 2">
    <name type="scientific">Rubritalea tangerina</name>
    <dbReference type="NCBI Taxonomy" id="430798"/>
    <lineage>
        <taxon>Bacteria</taxon>
        <taxon>Pseudomonadati</taxon>
        <taxon>Verrucomicrobiota</taxon>
        <taxon>Verrucomicrobiia</taxon>
        <taxon>Verrucomicrobiales</taxon>
        <taxon>Rubritaleaceae</taxon>
        <taxon>Rubritalea</taxon>
    </lineage>
</organism>
<dbReference type="EMBL" id="JBHUJB010000037">
    <property type="protein sequence ID" value="MFD2159154.1"/>
    <property type="molecule type" value="Genomic_DNA"/>
</dbReference>
<keyword evidence="2" id="KW-1185">Reference proteome</keyword>
<comment type="caution">
    <text evidence="1">The sequence shown here is derived from an EMBL/GenBank/DDBJ whole genome shotgun (WGS) entry which is preliminary data.</text>
</comment>
<sequence length="120" mass="13367">THSEKFHIEEPSEVPLNYVPFGTDPLVSSSGDSAIPQMAIEKSLEEAYPQIEYRRSSNATDVVFQVEWSDDLEVWQSGGGYLQPESTTDLGGGMESVEVRSQTAVKDASKQFMRLRVQQP</sequence>